<sequence length="218" mass="24169">MTKIARDADALPFGHALDLHQGPLLRDRDYDLCHFDALVQTDADAGSSRFTECAFENVVFEGVRLRRAKFTDVWWRGGRVLSGDLAESEWLDAGVLSCAFAGVEAFGAQLRRVVFQRCKLDAVNLRGAELHEVVFEDCILRDVDFSGASLRDVSFRGSAVRDGKFAKSKLTRADFRDATVLECVDGFENLKGAIIDSSQAIELAMEFAQALRITVKDD</sequence>
<name>A0A941ESH4_9ACTN</name>
<keyword evidence="2" id="KW-1185">Reference proteome</keyword>
<proteinExistence type="predicted"/>
<dbReference type="SUPFAM" id="SSF141571">
    <property type="entry name" value="Pentapeptide repeat-like"/>
    <property type="match status" value="1"/>
</dbReference>
<dbReference type="PANTHER" id="PTHR14136:SF17">
    <property type="entry name" value="BTB_POZ DOMAIN-CONTAINING PROTEIN KCTD9"/>
    <property type="match status" value="1"/>
</dbReference>
<protein>
    <submittedName>
        <fullName evidence="1">Pentapeptide repeat-containing protein</fullName>
    </submittedName>
</protein>
<dbReference type="InterPro" id="IPR051082">
    <property type="entry name" value="Pentapeptide-BTB/POZ_domain"/>
</dbReference>
<dbReference type="RefSeq" id="WP_212530984.1">
    <property type="nucleotide sequence ID" value="NZ_JAGSOG010000146.1"/>
</dbReference>
<gene>
    <name evidence="1" type="ORF">KDL01_24725</name>
</gene>
<accession>A0A941ESH4</accession>
<dbReference type="EMBL" id="JAGSOG010000146">
    <property type="protein sequence ID" value="MBR7836506.1"/>
    <property type="molecule type" value="Genomic_DNA"/>
</dbReference>
<dbReference type="Pfam" id="PF13599">
    <property type="entry name" value="Pentapeptide_4"/>
    <property type="match status" value="1"/>
</dbReference>
<dbReference type="Gene3D" id="2.160.20.80">
    <property type="entry name" value="E3 ubiquitin-protein ligase SopA"/>
    <property type="match status" value="1"/>
</dbReference>
<dbReference type="Proteomes" id="UP000675781">
    <property type="component" value="Unassembled WGS sequence"/>
</dbReference>
<dbReference type="PANTHER" id="PTHR14136">
    <property type="entry name" value="BTB_POZ DOMAIN-CONTAINING PROTEIN KCTD9"/>
    <property type="match status" value="1"/>
</dbReference>
<evidence type="ECO:0000313" key="1">
    <source>
        <dbReference type="EMBL" id="MBR7836506.1"/>
    </source>
</evidence>
<evidence type="ECO:0000313" key="2">
    <source>
        <dbReference type="Proteomes" id="UP000675781"/>
    </source>
</evidence>
<comment type="caution">
    <text evidence="1">The sequence shown here is derived from an EMBL/GenBank/DDBJ whole genome shotgun (WGS) entry which is preliminary data.</text>
</comment>
<dbReference type="InterPro" id="IPR001646">
    <property type="entry name" value="5peptide_repeat"/>
</dbReference>
<organism evidence="1 2">
    <name type="scientific">Actinospica durhamensis</name>
    <dbReference type="NCBI Taxonomy" id="1508375"/>
    <lineage>
        <taxon>Bacteria</taxon>
        <taxon>Bacillati</taxon>
        <taxon>Actinomycetota</taxon>
        <taxon>Actinomycetes</taxon>
        <taxon>Catenulisporales</taxon>
        <taxon>Actinospicaceae</taxon>
        <taxon>Actinospica</taxon>
    </lineage>
</organism>
<reference evidence="1" key="1">
    <citation type="submission" date="2021-04" db="EMBL/GenBank/DDBJ databases">
        <title>Genome based classification of Actinospica acidithermotolerans sp. nov., an actinobacterium isolated from an Indonesian hot spring.</title>
        <authorList>
            <person name="Kusuma A.B."/>
            <person name="Putra K.E."/>
            <person name="Nafisah S."/>
            <person name="Loh J."/>
            <person name="Nouioui I."/>
            <person name="Goodfellow M."/>
        </authorList>
    </citation>
    <scope>NUCLEOTIDE SEQUENCE</scope>
    <source>
        <strain evidence="1">CSCA 57</strain>
    </source>
</reference>
<dbReference type="AlphaFoldDB" id="A0A941ESH4"/>